<feature type="compositionally biased region" description="Polar residues" evidence="3">
    <location>
        <begin position="535"/>
        <end position="555"/>
    </location>
</feature>
<dbReference type="Pfam" id="PF00653">
    <property type="entry name" value="BIR"/>
    <property type="match status" value="2"/>
</dbReference>
<feature type="compositionally biased region" description="Basic and acidic residues" evidence="3">
    <location>
        <begin position="289"/>
        <end position="300"/>
    </location>
</feature>
<dbReference type="GO" id="GO:0046872">
    <property type="term" value="F:metal ion binding"/>
    <property type="evidence" value="ECO:0007669"/>
    <property type="project" value="UniProtKB-KW"/>
</dbReference>
<keyword evidence="1" id="KW-0479">Metal-binding</keyword>
<feature type="region of interest" description="Disordered" evidence="3">
    <location>
        <begin position="689"/>
        <end position="801"/>
    </location>
</feature>
<dbReference type="PROSITE" id="PS50143">
    <property type="entry name" value="BIR_REPEAT_2"/>
    <property type="match status" value="2"/>
</dbReference>
<feature type="compositionally biased region" description="Polar residues" evidence="3">
    <location>
        <begin position="255"/>
        <end position="268"/>
    </location>
</feature>
<protein>
    <submittedName>
        <fullName evidence="4">Chromosome segregation cut17</fullName>
    </submittedName>
</protein>
<dbReference type="EMBL" id="VNKQ01000008">
    <property type="protein sequence ID" value="KAG0649145.1"/>
    <property type="molecule type" value="Genomic_DNA"/>
</dbReference>
<dbReference type="PANTHER" id="PTHR46771">
    <property type="entry name" value="DETERIN"/>
    <property type="match status" value="1"/>
</dbReference>
<evidence type="ECO:0000256" key="2">
    <source>
        <dbReference type="ARBA" id="ARBA00022833"/>
    </source>
</evidence>
<gene>
    <name evidence="4" type="ORF">D0Z07_4471</name>
</gene>
<dbReference type="PANTHER" id="PTHR46771:SF5">
    <property type="entry name" value="DETERIN"/>
    <property type="match status" value="1"/>
</dbReference>
<feature type="compositionally biased region" description="Basic and acidic residues" evidence="3">
    <location>
        <begin position="580"/>
        <end position="593"/>
    </location>
</feature>
<organism evidence="4 5">
    <name type="scientific">Hyphodiscus hymeniophilus</name>
    <dbReference type="NCBI Taxonomy" id="353542"/>
    <lineage>
        <taxon>Eukaryota</taxon>
        <taxon>Fungi</taxon>
        <taxon>Dikarya</taxon>
        <taxon>Ascomycota</taxon>
        <taxon>Pezizomycotina</taxon>
        <taxon>Leotiomycetes</taxon>
        <taxon>Helotiales</taxon>
        <taxon>Hyphodiscaceae</taxon>
        <taxon>Hyphodiscus</taxon>
    </lineage>
</organism>
<name>A0A9P6VJJ0_9HELO</name>
<dbReference type="CDD" id="cd00022">
    <property type="entry name" value="BIR"/>
    <property type="match status" value="2"/>
</dbReference>
<feature type="compositionally biased region" description="Polar residues" evidence="3">
    <location>
        <begin position="594"/>
        <end position="607"/>
    </location>
</feature>
<feature type="compositionally biased region" description="Low complexity" evidence="3">
    <location>
        <begin position="773"/>
        <end position="786"/>
    </location>
</feature>
<feature type="compositionally biased region" description="Basic residues" evidence="3">
    <location>
        <begin position="214"/>
        <end position="225"/>
    </location>
</feature>
<feature type="region of interest" description="Disordered" evidence="3">
    <location>
        <begin position="477"/>
        <end position="625"/>
    </location>
</feature>
<feature type="region of interest" description="Disordered" evidence="3">
    <location>
        <begin position="204"/>
        <end position="328"/>
    </location>
</feature>
<keyword evidence="2" id="KW-0862">Zinc</keyword>
<dbReference type="OrthoDB" id="2196114at2759"/>
<feature type="compositionally biased region" description="Polar residues" evidence="3">
    <location>
        <begin position="359"/>
        <end position="370"/>
    </location>
</feature>
<dbReference type="SUPFAM" id="SSF57924">
    <property type="entry name" value="Inhibitor of apoptosis (IAP) repeat"/>
    <property type="match status" value="2"/>
</dbReference>
<evidence type="ECO:0000256" key="3">
    <source>
        <dbReference type="SAM" id="MobiDB-lite"/>
    </source>
</evidence>
<accession>A0A9P6VJJ0</accession>
<evidence type="ECO:0000256" key="1">
    <source>
        <dbReference type="ARBA" id="ARBA00022723"/>
    </source>
</evidence>
<feature type="compositionally biased region" description="Basic residues" evidence="3">
    <location>
        <begin position="692"/>
        <end position="704"/>
    </location>
</feature>
<evidence type="ECO:0000313" key="4">
    <source>
        <dbReference type="EMBL" id="KAG0649145.1"/>
    </source>
</evidence>
<dbReference type="Gene3D" id="1.10.1170.10">
    <property type="entry name" value="Inhibitor Of Apoptosis Protein (2mihbC-IAP-1), Chain A"/>
    <property type="match status" value="2"/>
</dbReference>
<evidence type="ECO:0000313" key="5">
    <source>
        <dbReference type="Proteomes" id="UP000785200"/>
    </source>
</evidence>
<feature type="region of interest" description="Disordered" evidence="3">
    <location>
        <begin position="425"/>
        <end position="444"/>
    </location>
</feature>
<dbReference type="SMART" id="SM00238">
    <property type="entry name" value="BIR"/>
    <property type="match status" value="2"/>
</dbReference>
<feature type="region of interest" description="Disordered" evidence="3">
    <location>
        <begin position="333"/>
        <end position="352"/>
    </location>
</feature>
<feature type="compositionally biased region" description="Basic residues" evidence="3">
    <location>
        <begin position="482"/>
        <end position="493"/>
    </location>
</feature>
<dbReference type="InterPro" id="IPR051190">
    <property type="entry name" value="Baculoviral_IAP"/>
</dbReference>
<feature type="compositionally biased region" description="Basic residues" evidence="3">
    <location>
        <begin position="271"/>
        <end position="288"/>
    </location>
</feature>
<sequence length="909" mass="99010">MAITDVVDEYFTYENRLASFQNAQQLSKRRASNASTKAPKLMKWPHKWLLAEDLAKAGFFYYPILINPDNVACFLCHKNIDGWEEGDDPLVEHLKHSPNCGWAIVATIETQDGELSEEYPCSARMIEARKATFADRWPHEGKRGWKCKVKQMVDAGWKYTPSQEYDDMATCTYCNLALDGWENEDKPLDEHFNRSADCPFFTLVNNNKQSPAPKRTKSKKGRASKISRLSTQSAFTVASDSASFTDLPTEEGDSILTTATNSTVTTQGGRKMTKGKKSGNSKAGKAKAKKNEAVEVKPAPEPEDDDFEVKVEVDVKPPQGRKRKTDDTVDLAASVIECHPPPKRRVTRTRASTVVDESITINADDTNQSIAVEDAPKPKGRKKGRSSVARSTRKDSAASVVSRDVSIPNDDEIDAALEADLERRLTDDEGPLLPPKKATRSSKIVKADQAMFGTEPMEVDEAAIELELQALEAESKTLPKARGAKGKQPRKVSAKQQAAARKVVEAGAESDAEAQKVAEAEASQQIVAELEHSLSIHQSSPVTQPKKQRASSRQPARQLPGRRTRGSVLPVNESTAEVTDVFHDAVDDQKYESGNETDASMASQSTVVRGGSTRRASTMKKGRAGKKLVTSNIEEIVRRPKEVVSEYQELPIVAVPEPASIHVDDSTAQEEAFYTPAPEALPVVEVPIAKVSKPRAAPKGRGRPPKTGVPARVQEVRFEAEPESEAQPEAAREEAPTSTTAKGKLPAPRSPTPPLKESTPADSPQSSDAENHPPSSKPSASARKPATPQATSARIPLAATPIMSPSKRNVIAGLQSAHPWSAVDLDVILLKSPGDENVAAIGMIGEAMLKAKNGDLTSPEKRMTVEEWIQHNAEAAEEKLRSECERMVGVFEREGGRAMQALEGVECLE</sequence>
<comment type="caution">
    <text evidence="4">The sequence shown here is derived from an EMBL/GenBank/DDBJ whole genome shotgun (WGS) entry which is preliminary data.</text>
</comment>
<feature type="region of interest" description="Disordered" evidence="3">
    <location>
        <begin position="359"/>
        <end position="411"/>
    </location>
</feature>
<dbReference type="Proteomes" id="UP000785200">
    <property type="component" value="Unassembled WGS sequence"/>
</dbReference>
<dbReference type="InterPro" id="IPR001370">
    <property type="entry name" value="BIR_rpt"/>
</dbReference>
<keyword evidence="5" id="KW-1185">Reference proteome</keyword>
<proteinExistence type="predicted"/>
<feature type="compositionally biased region" description="Low complexity" evidence="3">
    <location>
        <begin position="397"/>
        <end position="406"/>
    </location>
</feature>
<dbReference type="AlphaFoldDB" id="A0A9P6VJJ0"/>
<reference evidence="4" key="1">
    <citation type="submission" date="2019-07" db="EMBL/GenBank/DDBJ databases">
        <title>Hyphodiscus hymeniophilus genome sequencing and assembly.</title>
        <authorList>
            <person name="Kramer G."/>
            <person name="Nodwell J."/>
        </authorList>
    </citation>
    <scope>NUCLEOTIDE SEQUENCE</scope>
    <source>
        <strain evidence="4">ATCC 34498</strain>
    </source>
</reference>
<feature type="compositionally biased region" description="Polar residues" evidence="3">
    <location>
        <begin position="227"/>
        <end position="246"/>
    </location>
</feature>